<evidence type="ECO:0000256" key="5">
    <source>
        <dbReference type="ARBA" id="ARBA00022755"/>
    </source>
</evidence>
<dbReference type="SUPFAM" id="SSF82697">
    <property type="entry name" value="PurS-like"/>
    <property type="match status" value="2"/>
</dbReference>
<dbReference type="UniPathway" id="UPA00074">
    <property type="reaction ID" value="UER00128"/>
</dbReference>
<dbReference type="EC" id="6.3.5.3" evidence="8"/>
<feature type="binding site" evidence="8">
    <location>
        <position position="364"/>
    </location>
    <ligand>
        <name>Mg(2+)</name>
        <dbReference type="ChEBI" id="CHEBI:18420"/>
        <label>2</label>
    </ligand>
</feature>
<dbReference type="InterPro" id="IPR036921">
    <property type="entry name" value="PurM-like_N_sf"/>
</dbReference>
<keyword evidence="2 8" id="KW-0436">Ligase</keyword>
<keyword evidence="6 8" id="KW-0067">ATP-binding</keyword>
<evidence type="ECO:0000313" key="13">
    <source>
        <dbReference type="Proteomes" id="UP000501253"/>
    </source>
</evidence>
<keyword evidence="4 8" id="KW-0547">Nucleotide-binding</keyword>
<dbReference type="InterPro" id="IPR010074">
    <property type="entry name" value="PRibForGlyAmidine_synth_PurL"/>
</dbReference>
<evidence type="ECO:0000256" key="4">
    <source>
        <dbReference type="ARBA" id="ARBA00022741"/>
    </source>
</evidence>
<comment type="pathway">
    <text evidence="8">Purine metabolism; IMP biosynthesis via de novo pathway; 5-amino-1-(5-phospho-D-ribosyl)imidazole from N(2)-formyl-N(1)-(5-phospho-D-ribosyl)glycinamide: step 1/2.</text>
</comment>
<feature type="binding site" evidence="8">
    <location>
        <position position="340"/>
    </location>
    <ligand>
        <name>Mg(2+)</name>
        <dbReference type="ChEBI" id="CHEBI:18420"/>
        <label>1</label>
    </ligand>
</feature>
<dbReference type="InterPro" id="IPR003850">
    <property type="entry name" value="PurS"/>
</dbReference>
<evidence type="ECO:0000256" key="1">
    <source>
        <dbReference type="ARBA" id="ARBA00022490"/>
    </source>
</evidence>
<evidence type="ECO:0000256" key="2">
    <source>
        <dbReference type="ARBA" id="ARBA00022598"/>
    </source>
</evidence>
<feature type="active site" description="Proton acceptor" evidence="8">
    <location>
        <position position="342"/>
    </location>
</feature>
<dbReference type="Gene3D" id="3.90.650.10">
    <property type="entry name" value="PurM-like C-terminal domain"/>
    <property type="match status" value="2"/>
</dbReference>
<feature type="binding site" evidence="8">
    <location>
        <position position="363"/>
    </location>
    <ligand>
        <name>substrate</name>
    </ligand>
</feature>
<dbReference type="Gene3D" id="3.30.1330.10">
    <property type="entry name" value="PurM-like, N-terminal domain"/>
    <property type="match status" value="2"/>
</dbReference>
<dbReference type="InterPro" id="IPR016188">
    <property type="entry name" value="PurM-like_N"/>
</dbReference>
<dbReference type="Pfam" id="PF02769">
    <property type="entry name" value="AIRS_C"/>
    <property type="match status" value="2"/>
</dbReference>
<dbReference type="Gene3D" id="3.30.1280.10">
    <property type="entry name" value="Phosphoribosylformylglycinamidine synthase subunit PurS"/>
    <property type="match status" value="2"/>
</dbReference>
<comment type="catalytic activity">
    <reaction evidence="8">
        <text>N(2)-formyl-N(1)-(5-phospho-beta-D-ribosyl)glycinamide + L-glutamine + ATP + H2O = 2-formamido-N(1)-(5-O-phospho-beta-D-ribosyl)acetamidine + L-glutamate + ADP + phosphate + H(+)</text>
        <dbReference type="Rhea" id="RHEA:17129"/>
        <dbReference type="ChEBI" id="CHEBI:15377"/>
        <dbReference type="ChEBI" id="CHEBI:15378"/>
        <dbReference type="ChEBI" id="CHEBI:29985"/>
        <dbReference type="ChEBI" id="CHEBI:30616"/>
        <dbReference type="ChEBI" id="CHEBI:43474"/>
        <dbReference type="ChEBI" id="CHEBI:58359"/>
        <dbReference type="ChEBI" id="CHEBI:147286"/>
        <dbReference type="ChEBI" id="CHEBI:147287"/>
        <dbReference type="ChEBI" id="CHEBI:456216"/>
        <dbReference type="EC" id="6.3.5.3"/>
    </reaction>
</comment>
<dbReference type="GO" id="GO:0005737">
    <property type="term" value="C:cytoplasm"/>
    <property type="evidence" value="ECO:0007669"/>
    <property type="project" value="UniProtKB-SubCell"/>
</dbReference>
<feature type="domain" description="Phosphoribosylformylglycinamidine synthase linker" evidence="11">
    <location>
        <begin position="214"/>
        <end position="272"/>
    </location>
</feature>
<evidence type="ECO:0000259" key="10">
    <source>
        <dbReference type="Pfam" id="PF02769"/>
    </source>
</evidence>
<dbReference type="Proteomes" id="UP000501253">
    <property type="component" value="Chromosome"/>
</dbReference>
<dbReference type="InterPro" id="IPR036604">
    <property type="entry name" value="PurS-like_sf"/>
</dbReference>
<dbReference type="InterPro" id="IPR041609">
    <property type="entry name" value="PurL_linker"/>
</dbReference>
<dbReference type="PANTHER" id="PTHR43555">
    <property type="entry name" value="PHOSPHORIBOSYLFORMYLGLYCINAMIDINE SYNTHASE SUBUNIT PURL"/>
    <property type="match status" value="1"/>
</dbReference>
<proteinExistence type="inferred from homology"/>
<evidence type="ECO:0000259" key="11">
    <source>
        <dbReference type="Pfam" id="PF18072"/>
    </source>
</evidence>
<feature type="binding site" evidence="8">
    <location>
        <position position="526"/>
    </location>
    <ligand>
        <name>Mg(2+)</name>
        <dbReference type="ChEBI" id="CHEBI:18420"/>
        <label>2</label>
    </ligand>
</feature>
<keyword evidence="5 8" id="KW-0658">Purine biosynthesis</keyword>
<gene>
    <name evidence="8" type="primary">purL</name>
    <name evidence="12" type="ORF">FVE67_00875</name>
</gene>
<dbReference type="SUPFAM" id="SSF56042">
    <property type="entry name" value="PurM C-terminal domain-like"/>
    <property type="match status" value="2"/>
</dbReference>
<evidence type="ECO:0000256" key="3">
    <source>
        <dbReference type="ARBA" id="ARBA00022723"/>
    </source>
</evidence>
<comment type="function">
    <text evidence="8">Part of the phosphoribosylformylglycinamidine synthase complex involved in the purines biosynthetic pathway. Catalyzes the ATP-dependent conversion of formylglycinamide ribonucleotide (FGAR) and glutamine to yield formylglycinamidine ribonucleotide (FGAM) and glutamate. The FGAM synthase complex is composed of three subunits. PurQ produces an ammonia molecule by converting glutamine to glutamate. PurL transfers the ammonia molecule to FGAR to form FGAM in an ATP-dependent manner. PurS interacts with PurQ and PurL and is thought to assist in the transfer of the ammonia molecule from PurQ to PurL.</text>
</comment>
<reference evidence="12 13" key="1">
    <citation type="submission" date="2019-08" db="EMBL/GenBank/DDBJ databases">
        <title>Complete genome sequence of Thermosulfurimonas marina SU872T, an anaerobic thermophilic chemolithoautotrophic bacterium isolated from a shallow marine hydrothermal vent.</title>
        <authorList>
            <person name="Allioux M."/>
            <person name="Jebbar M."/>
            <person name="Slobodkina G."/>
            <person name="Slobodkin A."/>
            <person name="Moalic Y."/>
            <person name="Frolova A."/>
            <person name="Shao Z."/>
            <person name="Alain K."/>
        </authorList>
    </citation>
    <scope>NUCLEOTIDE SEQUENCE [LARGE SCALE GENOMIC DNA]</scope>
    <source>
        <strain evidence="12 13">SU872</strain>
    </source>
</reference>
<feature type="binding site" evidence="8">
    <location>
        <position position="759"/>
    </location>
    <ligand>
        <name>ATP</name>
        <dbReference type="ChEBI" id="CHEBI:30616"/>
    </ligand>
</feature>
<dbReference type="GO" id="GO:0005524">
    <property type="term" value="F:ATP binding"/>
    <property type="evidence" value="ECO:0007669"/>
    <property type="project" value="UniProtKB-UniRule"/>
</dbReference>
<organism evidence="12 13">
    <name type="scientific">Thermosulfurimonas marina</name>
    <dbReference type="NCBI Taxonomy" id="2047767"/>
    <lineage>
        <taxon>Bacteria</taxon>
        <taxon>Pseudomonadati</taxon>
        <taxon>Thermodesulfobacteriota</taxon>
        <taxon>Thermodesulfobacteria</taxon>
        <taxon>Thermodesulfobacteriales</taxon>
        <taxon>Thermodesulfobacteriaceae</taxon>
        <taxon>Thermosulfurimonas</taxon>
    </lineage>
</organism>
<keyword evidence="1 8" id="KW-0963">Cytoplasm</keyword>
<dbReference type="HAMAP" id="MF_00420">
    <property type="entry name" value="PurL_2"/>
    <property type="match status" value="1"/>
</dbReference>
<comment type="subcellular location">
    <subcellularLocation>
        <location evidence="8">Cytoplasm</location>
    </subcellularLocation>
</comment>
<dbReference type="InterPro" id="IPR010918">
    <property type="entry name" value="PurM-like_C_dom"/>
</dbReference>
<dbReference type="KEGG" id="tmai:FVE67_00875"/>
<feature type="domain" description="PurM-like N-terminal" evidence="9">
    <location>
        <begin position="700"/>
        <end position="807"/>
    </location>
</feature>
<dbReference type="GO" id="GO:0006189">
    <property type="term" value="P:'de novo' IMP biosynthetic process"/>
    <property type="evidence" value="ECO:0007669"/>
    <property type="project" value="UniProtKB-UniRule"/>
</dbReference>
<accession>A0A6H1WQC8</accession>
<dbReference type="GO" id="GO:0004642">
    <property type="term" value="F:phosphoribosylformylglycinamidine synthase activity"/>
    <property type="evidence" value="ECO:0007669"/>
    <property type="project" value="UniProtKB-UniRule"/>
</dbReference>
<name>A0A6H1WQC8_9BACT</name>
<feature type="binding site" evidence="8">
    <location>
        <position position="806"/>
    </location>
    <ligand>
        <name>substrate</name>
    </ligand>
</feature>
<dbReference type="AlphaFoldDB" id="A0A6H1WQC8"/>
<protein>
    <recommendedName>
        <fullName evidence="8">Phosphoribosylformylglycinamidine synthase subunit PurL</fullName>
        <shortName evidence="8">FGAM synthase</shortName>
        <ecNumber evidence="8">6.3.5.3</ecNumber>
    </recommendedName>
    <alternativeName>
        <fullName evidence="8">Formylglycinamide ribonucleotide amidotransferase subunit II</fullName>
        <shortName evidence="8">FGAR amidotransferase II</shortName>
        <shortName evidence="8">FGAR-AT II</shortName>
    </alternativeName>
    <alternativeName>
        <fullName evidence="8">Glutamine amidotransferase PurL</fullName>
    </alternativeName>
    <alternativeName>
        <fullName evidence="8">Phosphoribosylformylglycinamidine synthase subunit II</fullName>
    </alternativeName>
</protein>
<dbReference type="InterPro" id="IPR036676">
    <property type="entry name" value="PurM-like_C_sf"/>
</dbReference>
<dbReference type="CDD" id="cd02203">
    <property type="entry name" value="PurL_repeat1"/>
    <property type="match status" value="1"/>
</dbReference>
<feature type="binding site" evidence="8">
    <location>
        <position position="338"/>
    </location>
    <ligand>
        <name>ATP</name>
        <dbReference type="ChEBI" id="CHEBI:30616"/>
    </ligand>
</feature>
<dbReference type="Pfam" id="PF18072">
    <property type="entry name" value="FGAR-AT_linker"/>
    <property type="match status" value="1"/>
</dbReference>
<evidence type="ECO:0000256" key="8">
    <source>
        <dbReference type="HAMAP-Rule" id="MF_00420"/>
    </source>
</evidence>
<sequence>MVYSLRKSSKRRSAVAEVQRIEVAFKPGLRDARGEKVARRARDFLGLPVEDVRTVRVYLVEGDFSREILETLAQEALCDPVIQFFSLGKNLAPELGLAYDWVIEVGFRPGVTDNEGRVAAEALALLLERPLRRETEGVYSAIQYLVKGPLAREDCERLARELLANELIERWWILSRKEYEARGLSYPAPRVTETAEATVETWDLSRLSEEELLRLSRERLLALSLSEMRTIRDFFARKDFLEERLKYGLGPEITDVELECLAQTWSEHCKHKIFNARIHYRDLETGEEFTVDSLFKTYIRGATEKIRRSKGPRDFCLSVFVDNAGVIKLNEAWALAFKVETHNSPSALDPYGGALTGIVGVNRDPFGTGKGALLVFNTDVFCFAPPHWDKPLPPRLLHPRRIFEGVREGVEHGGNQSGIPTVNGSIVFDPRYLGKPLVYCGTGGILPLEVCGEPSWKKGARPGDLVVMVGGRIGKDGIHGATFSSEALHEGSPATAVQIGDPITQKKMTDFLLRARDECLYTSITDNGAGGLSSSVGEMAREAGGAELDLEKPPLKYPGLRPWEILLSESQERMTVAVPPEKIDRFLELARKMDVEATVVGRFTDSGYFHLRYEGRTVGLLPLRFLHEGLPQMELFAEWHPPKTEDPDLPEPEDLGAVLKEMLGRLNVCSKEYVVRQYDHEVQGGSVIKPLVGVLDDGPSDAAVLRPDLSRTDGIAVAHGICPKFSDLDTYWMAANAIDEAIRNAVCVGGDLEHMAGLDNFCWCDPIESEKTPDGRYKLAQLVRAARAVHDFTVAYGVPCISGKDSMKNDYLMALGLDPEGENPYGVGEILPDGSLKISVPPTLLFSVVARVPDVTRACTLEVKRPGDLLYLLGMTRDELGGSEYYASRGFVGTSVPRVQAQEARERYLRLREAIYYGLVASAHDASDGGLAVALAEKAFSGGYGLFVDLSAVPYEGCGRPDFILFSESASRILVTVPRDRQRDFEKLMEGTTFALIGEVIAEPELIVRDGLGRDLLKESLSELKAAWKAPLAEI</sequence>
<dbReference type="SUPFAM" id="SSF55326">
    <property type="entry name" value="PurM N-terminal domain-like"/>
    <property type="match status" value="2"/>
</dbReference>
<evidence type="ECO:0000259" key="9">
    <source>
        <dbReference type="Pfam" id="PF00586"/>
    </source>
</evidence>
<feature type="binding site" evidence="8">
    <location>
        <position position="498"/>
    </location>
    <ligand>
        <name>substrate</name>
    </ligand>
</feature>
<evidence type="ECO:0000256" key="7">
    <source>
        <dbReference type="ARBA" id="ARBA00022842"/>
    </source>
</evidence>
<feature type="domain" description="PurM-like N-terminal" evidence="9">
    <location>
        <begin position="322"/>
        <end position="445"/>
    </location>
</feature>
<comment type="subunit">
    <text evidence="8">Monomer. Part of the FGAM synthase complex composed of 1 PurL, 1 PurQ and 2 PurS subunits.</text>
</comment>
<comment type="caution">
    <text evidence="8">Lacks conserved residue(s) required for the propagation of feature annotation.</text>
</comment>
<comment type="similarity">
    <text evidence="8">Belongs to the FGAMS family.</text>
</comment>
<dbReference type="GO" id="GO:0000287">
    <property type="term" value="F:magnesium ion binding"/>
    <property type="evidence" value="ECO:0007669"/>
    <property type="project" value="UniProtKB-UniRule"/>
</dbReference>
<dbReference type="CDD" id="cd02204">
    <property type="entry name" value="PurL_repeat2"/>
    <property type="match status" value="1"/>
</dbReference>
<evidence type="ECO:0000256" key="6">
    <source>
        <dbReference type="ARBA" id="ARBA00022840"/>
    </source>
</evidence>
<feature type="active site" evidence="8">
    <location>
        <position position="268"/>
    </location>
</feature>
<keyword evidence="7 8" id="KW-0460">Magnesium</keyword>
<evidence type="ECO:0000313" key="12">
    <source>
        <dbReference type="EMBL" id="QJA05427.1"/>
    </source>
</evidence>
<dbReference type="EMBL" id="CP042909">
    <property type="protein sequence ID" value="QJA05427.1"/>
    <property type="molecule type" value="Genomic_DNA"/>
</dbReference>
<keyword evidence="13" id="KW-1185">Reference proteome</keyword>
<feature type="binding site" evidence="8">
    <location>
        <begin position="569"/>
        <end position="571"/>
    </location>
    <ligand>
        <name>substrate</name>
    </ligand>
</feature>
<keyword evidence="3 8" id="KW-0479">Metal-binding</keyword>
<dbReference type="Pfam" id="PF00586">
    <property type="entry name" value="AIRS"/>
    <property type="match status" value="2"/>
</dbReference>
<feature type="binding site" evidence="8">
    <location>
        <position position="803"/>
    </location>
    <ligand>
        <name>ATP</name>
        <dbReference type="ChEBI" id="CHEBI:30616"/>
    </ligand>
</feature>
<dbReference type="Pfam" id="PF02700">
    <property type="entry name" value="PurS"/>
    <property type="match status" value="1"/>
</dbReference>
<feature type="domain" description="PurM-like C-terminal" evidence="10">
    <location>
        <begin position="461"/>
        <end position="612"/>
    </location>
</feature>
<dbReference type="PANTHER" id="PTHR43555:SF1">
    <property type="entry name" value="PHOSPHORIBOSYLFORMYLGLYCINAMIDINE SYNTHASE SUBUNIT PURL"/>
    <property type="match status" value="1"/>
</dbReference>
<feature type="domain" description="PurM-like C-terminal" evidence="10">
    <location>
        <begin position="865"/>
        <end position="1009"/>
    </location>
</feature>